<gene>
    <name evidence="10" type="ORF">ODALV1_LOCUS15852</name>
</gene>
<reference evidence="10 11" key="1">
    <citation type="submission" date="2024-08" db="EMBL/GenBank/DDBJ databases">
        <authorList>
            <person name="Cucini C."/>
            <person name="Frati F."/>
        </authorList>
    </citation>
    <scope>NUCLEOTIDE SEQUENCE [LARGE SCALE GENOMIC DNA]</scope>
</reference>
<evidence type="ECO:0000256" key="4">
    <source>
        <dbReference type="ARBA" id="ARBA00022737"/>
    </source>
</evidence>
<dbReference type="InterPro" id="IPR032675">
    <property type="entry name" value="LRR_dom_sf"/>
</dbReference>
<keyword evidence="3" id="KW-0747">Spliceosome</keyword>
<dbReference type="SUPFAM" id="SSF52058">
    <property type="entry name" value="L domain-like"/>
    <property type="match status" value="1"/>
</dbReference>
<evidence type="ECO:0000256" key="3">
    <source>
        <dbReference type="ARBA" id="ARBA00022728"/>
    </source>
</evidence>
<proteinExistence type="inferred from homology"/>
<dbReference type="PANTHER" id="PTHR10552">
    <property type="entry name" value="U2 SMALL NUCLEAR RIBONUCLEOPROTEIN A"/>
    <property type="match status" value="1"/>
</dbReference>
<evidence type="ECO:0000256" key="7">
    <source>
        <dbReference type="ARBA" id="ARBA00024196"/>
    </source>
</evidence>
<keyword evidence="2" id="KW-0433">Leucine-rich repeat</keyword>
<comment type="similarity">
    <text evidence="7">Belongs to the U2 small nuclear ribonucleoprotein A family.</text>
</comment>
<keyword evidence="3" id="KW-0507">mRNA processing</keyword>
<sequence>MVKLTAELIQNCQQRINPVKDRELDLRGYKIPVIENMGATLNQFDTIDFSDNDIRKLDNFPLLPRLKGILMSNNRIVRVGDSLHETIANLETLILTNNMIQDLAEIDNLSQLKELKNLSLLFNPISTKEHYRAYVIFRLPQLKVLDFRKIKLKEKEDAKTFFKTKKGKEIRKEIVSNRTTLDDDLDEIEEPTVTNGRGLKVTPTARRAPVAGERSAEVNNAIKEAIRNASSLEEVERLQQMLRVGQIPQSSTGEGEGAAGGEEGMDVN</sequence>
<dbReference type="Proteomes" id="UP001642540">
    <property type="component" value="Unassembled WGS sequence"/>
</dbReference>
<keyword evidence="4" id="KW-0677">Repeat</keyword>
<evidence type="ECO:0000256" key="8">
    <source>
        <dbReference type="SAM" id="MobiDB-lite"/>
    </source>
</evidence>
<evidence type="ECO:0000313" key="10">
    <source>
        <dbReference type="EMBL" id="CAL8112952.1"/>
    </source>
</evidence>
<feature type="domain" description="U2A'/phosphoprotein 32 family A C-terminal" evidence="9">
    <location>
        <begin position="128"/>
        <end position="146"/>
    </location>
</feature>
<dbReference type="Pfam" id="PF14580">
    <property type="entry name" value="LRR_9"/>
    <property type="match status" value="1"/>
</dbReference>
<dbReference type="InterPro" id="IPR001611">
    <property type="entry name" value="Leu-rich_rpt"/>
</dbReference>
<organism evidence="10 11">
    <name type="scientific">Orchesella dallaii</name>
    <dbReference type="NCBI Taxonomy" id="48710"/>
    <lineage>
        <taxon>Eukaryota</taxon>
        <taxon>Metazoa</taxon>
        <taxon>Ecdysozoa</taxon>
        <taxon>Arthropoda</taxon>
        <taxon>Hexapoda</taxon>
        <taxon>Collembola</taxon>
        <taxon>Entomobryomorpha</taxon>
        <taxon>Entomobryoidea</taxon>
        <taxon>Orchesellidae</taxon>
        <taxon>Orchesellinae</taxon>
        <taxon>Orchesella</taxon>
    </lineage>
</organism>
<comment type="subcellular location">
    <subcellularLocation>
        <location evidence="1">Nucleus</location>
    </subcellularLocation>
</comment>
<dbReference type="Gene3D" id="3.80.10.10">
    <property type="entry name" value="Ribonuclease Inhibitor"/>
    <property type="match status" value="1"/>
</dbReference>
<evidence type="ECO:0000256" key="5">
    <source>
        <dbReference type="ARBA" id="ARBA00023187"/>
    </source>
</evidence>
<accession>A0ABP1R081</accession>
<dbReference type="InterPro" id="IPR044640">
    <property type="entry name" value="RU2A"/>
</dbReference>
<name>A0ABP1R081_9HEXA</name>
<dbReference type="SMART" id="SM00446">
    <property type="entry name" value="LRRcap"/>
    <property type="match status" value="1"/>
</dbReference>
<dbReference type="PROSITE" id="PS51450">
    <property type="entry name" value="LRR"/>
    <property type="match status" value="1"/>
</dbReference>
<dbReference type="PANTHER" id="PTHR10552:SF6">
    <property type="entry name" value="U2 SMALL NUCLEAR RIBONUCLEOPROTEIN A"/>
    <property type="match status" value="1"/>
</dbReference>
<keyword evidence="5" id="KW-0508">mRNA splicing</keyword>
<evidence type="ECO:0000259" key="9">
    <source>
        <dbReference type="SMART" id="SM00446"/>
    </source>
</evidence>
<feature type="region of interest" description="Disordered" evidence="8">
    <location>
        <begin position="246"/>
        <end position="268"/>
    </location>
</feature>
<dbReference type="InterPro" id="IPR003603">
    <property type="entry name" value="U2A'_phosphoprotein32A_C"/>
</dbReference>
<evidence type="ECO:0000256" key="6">
    <source>
        <dbReference type="ARBA" id="ARBA00023242"/>
    </source>
</evidence>
<keyword evidence="6" id="KW-0539">Nucleus</keyword>
<dbReference type="EMBL" id="CAXLJM020000049">
    <property type="protein sequence ID" value="CAL8112952.1"/>
    <property type="molecule type" value="Genomic_DNA"/>
</dbReference>
<keyword evidence="11" id="KW-1185">Reference proteome</keyword>
<protein>
    <recommendedName>
        <fullName evidence="9">U2A'/phosphoprotein 32 family A C-terminal domain-containing protein</fullName>
    </recommendedName>
</protein>
<comment type="caution">
    <text evidence="10">The sequence shown here is derived from an EMBL/GenBank/DDBJ whole genome shotgun (WGS) entry which is preliminary data.</text>
</comment>
<evidence type="ECO:0000256" key="2">
    <source>
        <dbReference type="ARBA" id="ARBA00022614"/>
    </source>
</evidence>
<evidence type="ECO:0000313" key="11">
    <source>
        <dbReference type="Proteomes" id="UP001642540"/>
    </source>
</evidence>
<evidence type="ECO:0000256" key="1">
    <source>
        <dbReference type="ARBA" id="ARBA00004123"/>
    </source>
</evidence>